<dbReference type="GO" id="GO:0034625">
    <property type="term" value="P:fatty acid elongation, monounsaturated fatty acid"/>
    <property type="evidence" value="ECO:0007669"/>
    <property type="project" value="TreeGrafter"/>
</dbReference>
<feature type="transmembrane region" description="Helical" evidence="11">
    <location>
        <begin position="177"/>
        <end position="204"/>
    </location>
</feature>
<evidence type="ECO:0000256" key="11">
    <source>
        <dbReference type="SAM" id="Phobius"/>
    </source>
</evidence>
<keyword evidence="9" id="KW-0275">Fatty acid biosynthesis</keyword>
<keyword evidence="12" id="KW-1185">Reference proteome</keyword>
<dbReference type="InterPro" id="IPR002076">
    <property type="entry name" value="ELO_fam"/>
</dbReference>
<keyword evidence="8 11" id="KW-0472">Membrane</keyword>
<keyword evidence="6 11" id="KW-1133">Transmembrane helix</keyword>
<reference evidence="12" key="1">
    <citation type="journal article" date="2015" name="Nat. Genet.">
        <title>The pineapple genome and the evolution of CAM photosynthesis.</title>
        <authorList>
            <person name="Ming R."/>
            <person name="VanBuren R."/>
            <person name="Wai C.M."/>
            <person name="Tang H."/>
            <person name="Schatz M.C."/>
            <person name="Bowers J.E."/>
            <person name="Lyons E."/>
            <person name="Wang M.L."/>
            <person name="Chen J."/>
            <person name="Biggers E."/>
            <person name="Zhang J."/>
            <person name="Huang L."/>
            <person name="Zhang L."/>
            <person name="Miao W."/>
            <person name="Zhang J."/>
            <person name="Ye Z."/>
            <person name="Miao C."/>
            <person name="Lin Z."/>
            <person name="Wang H."/>
            <person name="Zhou H."/>
            <person name="Yim W.C."/>
            <person name="Priest H.D."/>
            <person name="Zheng C."/>
            <person name="Woodhouse M."/>
            <person name="Edger P.P."/>
            <person name="Guyot R."/>
            <person name="Guo H.B."/>
            <person name="Guo H."/>
            <person name="Zheng G."/>
            <person name="Singh R."/>
            <person name="Sharma A."/>
            <person name="Min X."/>
            <person name="Zheng Y."/>
            <person name="Lee H."/>
            <person name="Gurtowski J."/>
            <person name="Sedlazeck F.J."/>
            <person name="Harkess A."/>
            <person name="McKain M.R."/>
            <person name="Liao Z."/>
            <person name="Fang J."/>
            <person name="Liu J."/>
            <person name="Zhang X."/>
            <person name="Zhang Q."/>
            <person name="Hu W."/>
            <person name="Qin Y."/>
            <person name="Wang K."/>
            <person name="Chen L.Y."/>
            <person name="Shirley N."/>
            <person name="Lin Y.R."/>
            <person name="Liu L.Y."/>
            <person name="Hernandez A.G."/>
            <person name="Wright C.L."/>
            <person name="Bulone V."/>
            <person name="Tuskan G.A."/>
            <person name="Heath K."/>
            <person name="Zee F."/>
            <person name="Moore P.H."/>
            <person name="Sunkar R."/>
            <person name="Leebens-Mack J.H."/>
            <person name="Mockler T."/>
            <person name="Bennetzen J.L."/>
            <person name="Freeling M."/>
            <person name="Sankoff D."/>
            <person name="Paterson A.H."/>
            <person name="Zhu X."/>
            <person name="Yang X."/>
            <person name="Smith J.A."/>
            <person name="Cushman J.C."/>
            <person name="Paull R.E."/>
            <person name="Yu Q."/>
        </authorList>
    </citation>
    <scope>NUCLEOTIDE SEQUENCE [LARGE SCALE GENOMIC DNA]</scope>
    <source>
        <strain evidence="12">cv. F153</strain>
    </source>
</reference>
<evidence type="ECO:0000313" key="13">
    <source>
        <dbReference type="RefSeq" id="XP_020095854.1"/>
    </source>
</evidence>
<gene>
    <name evidence="13" type="primary">LOC109715320</name>
</gene>
<evidence type="ECO:0000256" key="10">
    <source>
        <dbReference type="SAM" id="MobiDB-lite"/>
    </source>
</evidence>
<dbReference type="GO" id="GO:0042761">
    <property type="term" value="P:very long-chain fatty acid biosynthetic process"/>
    <property type="evidence" value="ECO:0007669"/>
    <property type="project" value="TreeGrafter"/>
</dbReference>
<dbReference type="RefSeq" id="XP_020095854.1">
    <property type="nucleotide sequence ID" value="XM_020240265.1"/>
</dbReference>
<evidence type="ECO:0000256" key="4">
    <source>
        <dbReference type="ARBA" id="ARBA00022692"/>
    </source>
</evidence>
<feature type="transmembrane region" description="Helical" evidence="11">
    <location>
        <begin position="216"/>
        <end position="239"/>
    </location>
</feature>
<accession>A0A6P5FIS7</accession>
<dbReference type="GO" id="GO:0034626">
    <property type="term" value="P:fatty acid elongation, polyunsaturated fatty acid"/>
    <property type="evidence" value="ECO:0007669"/>
    <property type="project" value="TreeGrafter"/>
</dbReference>
<feature type="transmembrane region" description="Helical" evidence="11">
    <location>
        <begin position="251"/>
        <end position="273"/>
    </location>
</feature>
<dbReference type="Pfam" id="PF01151">
    <property type="entry name" value="ELO"/>
    <property type="match status" value="1"/>
</dbReference>
<comment type="subcellular location">
    <subcellularLocation>
        <location evidence="1">Membrane</location>
        <topology evidence="1">Multi-pass membrane protein</topology>
    </subcellularLocation>
</comment>
<evidence type="ECO:0000256" key="6">
    <source>
        <dbReference type="ARBA" id="ARBA00022989"/>
    </source>
</evidence>
<dbReference type="Proteomes" id="UP000515123">
    <property type="component" value="Linkage group 9"/>
</dbReference>
<dbReference type="GO" id="GO:0005789">
    <property type="term" value="C:endoplasmic reticulum membrane"/>
    <property type="evidence" value="ECO:0007669"/>
    <property type="project" value="TreeGrafter"/>
</dbReference>
<name>A0A6P5FIS7_ANACO</name>
<feature type="region of interest" description="Disordered" evidence="10">
    <location>
        <begin position="298"/>
        <end position="318"/>
    </location>
</feature>
<keyword evidence="5" id="KW-0276">Fatty acid metabolism</keyword>
<dbReference type="GO" id="GO:0030148">
    <property type="term" value="P:sphingolipid biosynthetic process"/>
    <property type="evidence" value="ECO:0007669"/>
    <property type="project" value="TreeGrafter"/>
</dbReference>
<keyword evidence="7" id="KW-0443">Lipid metabolism</keyword>
<dbReference type="OrthoDB" id="434092at2759"/>
<keyword evidence="2" id="KW-0444">Lipid biosynthesis</keyword>
<feature type="compositionally biased region" description="Basic and acidic residues" evidence="10">
    <location>
        <begin position="307"/>
        <end position="318"/>
    </location>
</feature>
<evidence type="ECO:0000256" key="3">
    <source>
        <dbReference type="ARBA" id="ARBA00022679"/>
    </source>
</evidence>
<dbReference type="AlphaFoldDB" id="A0A6P5FIS7"/>
<evidence type="ECO:0000256" key="2">
    <source>
        <dbReference type="ARBA" id="ARBA00022516"/>
    </source>
</evidence>
<organism evidence="12 13">
    <name type="scientific">Ananas comosus</name>
    <name type="common">Pineapple</name>
    <name type="synonym">Ananas ananas</name>
    <dbReference type="NCBI Taxonomy" id="4615"/>
    <lineage>
        <taxon>Eukaryota</taxon>
        <taxon>Viridiplantae</taxon>
        <taxon>Streptophyta</taxon>
        <taxon>Embryophyta</taxon>
        <taxon>Tracheophyta</taxon>
        <taxon>Spermatophyta</taxon>
        <taxon>Magnoliopsida</taxon>
        <taxon>Liliopsida</taxon>
        <taxon>Poales</taxon>
        <taxon>Bromeliaceae</taxon>
        <taxon>Bromelioideae</taxon>
        <taxon>Ananas</taxon>
    </lineage>
</organism>
<dbReference type="GeneID" id="109715320"/>
<feature type="transmembrane region" description="Helical" evidence="11">
    <location>
        <begin position="67"/>
        <end position="88"/>
    </location>
</feature>
<keyword evidence="4 11" id="KW-0812">Transmembrane</keyword>
<evidence type="ECO:0000256" key="8">
    <source>
        <dbReference type="ARBA" id="ARBA00023136"/>
    </source>
</evidence>
<feature type="transmembrane region" description="Helical" evidence="11">
    <location>
        <begin position="33"/>
        <end position="55"/>
    </location>
</feature>
<keyword evidence="3" id="KW-0808">Transferase</keyword>
<evidence type="ECO:0000313" key="12">
    <source>
        <dbReference type="Proteomes" id="UP000515123"/>
    </source>
</evidence>
<reference evidence="13" key="2">
    <citation type="submission" date="2025-08" db="UniProtKB">
        <authorList>
            <consortium name="RefSeq"/>
        </authorList>
    </citation>
    <scope>IDENTIFICATION</scope>
    <source>
        <tissue evidence="13">Leaf</tissue>
    </source>
</reference>
<dbReference type="PANTHER" id="PTHR11157:SF11">
    <property type="entry name" value="ELONGATION OF FATTY ACIDS PROTEIN 3-LIKE"/>
    <property type="match status" value="1"/>
</dbReference>
<evidence type="ECO:0000256" key="5">
    <source>
        <dbReference type="ARBA" id="ARBA00022832"/>
    </source>
</evidence>
<protein>
    <submittedName>
        <fullName evidence="13">Elongation of fatty acids protein 3-like</fullName>
    </submittedName>
</protein>
<dbReference type="GO" id="GO:0009922">
    <property type="term" value="F:fatty acid elongase activity"/>
    <property type="evidence" value="ECO:0007669"/>
    <property type="project" value="InterPro"/>
</dbReference>
<sequence>MRGGISYWLSEHPAIVGFRWGADQLWLATWPSLIVSLSLFAVLAVSLHFLLNLLGRSRPVPLGPIPALHSLAVAAVSAIIFVGTLLSTAAEIRDTRWSWRRLHMASPLHWLLCFPVGTRPSGRVFFWSYAFYLSRYLHLPRALFAVLRRRRRPVARVAAQCALVAMPFLWLEFSQSFQVLAILAASLAHVLVFGYRFWICAAAARGDGAAPPPATVVMGCQVGLLWCNVACHVGVLVLHFGGRRSGGCSGIGAWAFNSVLNAGLLWIFLDCYAHYREKRWRRKAVGCDDDCGSTRHWRRRRGRRAPSKGEDKGAKDRY</sequence>
<dbReference type="PANTHER" id="PTHR11157">
    <property type="entry name" value="FATTY ACID ACYL TRANSFERASE-RELATED"/>
    <property type="match status" value="1"/>
</dbReference>
<feature type="transmembrane region" description="Helical" evidence="11">
    <location>
        <begin position="153"/>
        <end position="171"/>
    </location>
</feature>
<proteinExistence type="predicted"/>
<evidence type="ECO:0000256" key="1">
    <source>
        <dbReference type="ARBA" id="ARBA00004141"/>
    </source>
</evidence>
<evidence type="ECO:0000256" key="7">
    <source>
        <dbReference type="ARBA" id="ARBA00023098"/>
    </source>
</evidence>
<dbReference type="GO" id="GO:0019367">
    <property type="term" value="P:fatty acid elongation, saturated fatty acid"/>
    <property type="evidence" value="ECO:0007669"/>
    <property type="project" value="TreeGrafter"/>
</dbReference>
<evidence type="ECO:0000256" key="9">
    <source>
        <dbReference type="ARBA" id="ARBA00023160"/>
    </source>
</evidence>